<dbReference type="Pfam" id="PF00498">
    <property type="entry name" value="FHA"/>
    <property type="match status" value="1"/>
</dbReference>
<dbReference type="EMBL" id="JAGIYZ010000019">
    <property type="protein sequence ID" value="MBP0465841.1"/>
    <property type="molecule type" value="Genomic_DNA"/>
</dbReference>
<dbReference type="InterPro" id="IPR052016">
    <property type="entry name" value="Bact_Sigma-Reg"/>
</dbReference>
<feature type="domain" description="FHA" evidence="2">
    <location>
        <begin position="55"/>
        <end position="104"/>
    </location>
</feature>
<dbReference type="InterPro" id="IPR008984">
    <property type="entry name" value="SMAD_FHA_dom_sf"/>
</dbReference>
<gene>
    <name evidence="3" type="ORF">J5Y09_18085</name>
</gene>
<comment type="caution">
    <text evidence="3">The sequence shown here is derived from an EMBL/GenBank/DDBJ whole genome shotgun (WGS) entry which is preliminary data.</text>
</comment>
<sequence>MTGDATERHGPEEERTLLRRPAPAVTVADPVLHVLDLEAAEGVAGRRIVLGAAPLSIGRSPQNGLSLPSGDVSRTHCVVALDGGVAVATDLGSTNGTLVDGIRAEGPARLAHGARIGLGPFVLVYRTGRASDLAREEEARREMERARRYIAALLPAPVAQGPVRADWRFVPSAEVGGDGFGYGWLDARRFAVWLLDVSGHGAGSALLAASVMNLLREHSQPGMDFASPGALLSQLNARFQAERQGGLFFTIWYGVADVAERRLAFACAGQHPAFLLAPGAAPAPLAVRNPGVGLAPDFAFRTAEAALPAGSRLVLFSDGAFETRGADGAQRGIQDFIPAIAAQAEPGLPEAERLLRAARAGARPGPPEDDIAILCLDFA</sequence>
<keyword evidence="1" id="KW-0378">Hydrolase</keyword>
<dbReference type="InterPro" id="IPR001932">
    <property type="entry name" value="PPM-type_phosphatase-like_dom"/>
</dbReference>
<reference evidence="3 4" key="1">
    <citation type="submission" date="2021-03" db="EMBL/GenBank/DDBJ databases">
        <authorList>
            <person name="So Y."/>
        </authorList>
    </citation>
    <scope>NUCLEOTIDE SEQUENCE [LARGE SCALE GENOMIC DNA]</scope>
    <source>
        <strain evidence="3 4">PWR1</strain>
    </source>
</reference>
<accession>A0ABS4AWT7</accession>
<dbReference type="SMART" id="SM00240">
    <property type="entry name" value="FHA"/>
    <property type="match status" value="1"/>
</dbReference>
<dbReference type="InterPro" id="IPR000253">
    <property type="entry name" value="FHA_dom"/>
</dbReference>
<dbReference type="SUPFAM" id="SSF49879">
    <property type="entry name" value="SMAD/FHA domain"/>
    <property type="match status" value="1"/>
</dbReference>
<dbReference type="CDD" id="cd00060">
    <property type="entry name" value="FHA"/>
    <property type="match status" value="1"/>
</dbReference>
<dbReference type="Gene3D" id="2.60.200.20">
    <property type="match status" value="1"/>
</dbReference>
<dbReference type="PANTHER" id="PTHR43156:SF2">
    <property type="entry name" value="STAGE II SPORULATION PROTEIN E"/>
    <property type="match status" value="1"/>
</dbReference>
<name>A0ABS4AWT7_9PROT</name>
<dbReference type="Pfam" id="PF07228">
    <property type="entry name" value="SpoIIE"/>
    <property type="match status" value="1"/>
</dbReference>
<dbReference type="PANTHER" id="PTHR43156">
    <property type="entry name" value="STAGE II SPORULATION PROTEIN E-RELATED"/>
    <property type="match status" value="1"/>
</dbReference>
<evidence type="ECO:0000256" key="1">
    <source>
        <dbReference type="ARBA" id="ARBA00022801"/>
    </source>
</evidence>
<evidence type="ECO:0000259" key="2">
    <source>
        <dbReference type="PROSITE" id="PS50006"/>
    </source>
</evidence>
<dbReference type="PROSITE" id="PS50006">
    <property type="entry name" value="FHA_DOMAIN"/>
    <property type="match status" value="1"/>
</dbReference>
<protein>
    <submittedName>
        <fullName evidence="3">SpoIIE family protein phosphatase</fullName>
    </submittedName>
</protein>
<dbReference type="Gene3D" id="3.60.40.10">
    <property type="entry name" value="PPM-type phosphatase domain"/>
    <property type="match status" value="1"/>
</dbReference>
<organism evidence="3 4">
    <name type="scientific">Roseomonas nitratireducens</name>
    <dbReference type="NCBI Taxonomy" id="2820810"/>
    <lineage>
        <taxon>Bacteria</taxon>
        <taxon>Pseudomonadati</taxon>
        <taxon>Pseudomonadota</taxon>
        <taxon>Alphaproteobacteria</taxon>
        <taxon>Acetobacterales</taxon>
        <taxon>Roseomonadaceae</taxon>
        <taxon>Roseomonas</taxon>
    </lineage>
</organism>
<dbReference type="SMART" id="SM00331">
    <property type="entry name" value="PP2C_SIG"/>
    <property type="match status" value="1"/>
</dbReference>
<dbReference type="Proteomes" id="UP000680815">
    <property type="component" value="Unassembled WGS sequence"/>
</dbReference>
<dbReference type="InterPro" id="IPR036457">
    <property type="entry name" value="PPM-type-like_dom_sf"/>
</dbReference>
<evidence type="ECO:0000313" key="3">
    <source>
        <dbReference type="EMBL" id="MBP0465841.1"/>
    </source>
</evidence>
<evidence type="ECO:0000313" key="4">
    <source>
        <dbReference type="Proteomes" id="UP000680815"/>
    </source>
</evidence>
<dbReference type="RefSeq" id="WP_209353227.1">
    <property type="nucleotide sequence ID" value="NZ_JAGIYZ010000019.1"/>
</dbReference>
<keyword evidence="4" id="KW-1185">Reference proteome</keyword>
<proteinExistence type="predicted"/>